<feature type="chain" id="PRO_5003148629" evidence="1">
    <location>
        <begin position="18"/>
        <end position="179"/>
    </location>
</feature>
<accession>E1KSN6</accession>
<sequence>MFTVCFVVLSIVSYAQGCVTTFLGIPIDGTKAEMIQKLSNKGFQYDRQLDCLIGEFNGEKVQIFIHTNGNKVKRLAILDEYGKDIMNIRIRFNNLYRQFEDNKRYTSGSVTFEIPEKEDISYEMLVHNKRYEAIFYQKGDNGFDINRLVWFMIHKGSYGDYRIVMFYENRLNEANGEDL</sequence>
<name>E1KSN6_9BACT</name>
<keyword evidence="1" id="KW-0732">Signal</keyword>
<dbReference type="EMBL" id="AEDO01000046">
    <property type="protein sequence ID" value="EFL45781.1"/>
    <property type="molecule type" value="Genomic_DNA"/>
</dbReference>
<dbReference type="eggNOG" id="ENOG5032QX9">
    <property type="taxonomic scope" value="Bacteria"/>
</dbReference>
<gene>
    <name evidence="2" type="ORF">HMPREF9296_1697</name>
</gene>
<dbReference type="AlphaFoldDB" id="E1KSN6"/>
<dbReference type="Proteomes" id="UP000003610">
    <property type="component" value="Unassembled WGS sequence"/>
</dbReference>
<evidence type="ECO:0000313" key="3">
    <source>
        <dbReference type="Proteomes" id="UP000003610"/>
    </source>
</evidence>
<organism evidence="2 3">
    <name type="scientific">Prevotella disiens FB035-09AN</name>
    <dbReference type="NCBI Taxonomy" id="866771"/>
    <lineage>
        <taxon>Bacteria</taxon>
        <taxon>Pseudomonadati</taxon>
        <taxon>Bacteroidota</taxon>
        <taxon>Bacteroidia</taxon>
        <taxon>Bacteroidales</taxon>
        <taxon>Prevotellaceae</taxon>
        <taxon>Prevotella</taxon>
    </lineage>
</organism>
<evidence type="ECO:0000256" key="1">
    <source>
        <dbReference type="SAM" id="SignalP"/>
    </source>
</evidence>
<comment type="caution">
    <text evidence="2">The sequence shown here is derived from an EMBL/GenBank/DDBJ whole genome shotgun (WGS) entry which is preliminary data.</text>
</comment>
<reference evidence="2 3" key="1">
    <citation type="submission" date="2010-08" db="EMBL/GenBank/DDBJ databases">
        <authorList>
            <person name="Durkin A.S."/>
            <person name="Madupu R."/>
            <person name="Torralba M."/>
            <person name="Gillis M."/>
            <person name="Methe B."/>
            <person name="Sutton G."/>
            <person name="Nelson K.E."/>
        </authorList>
    </citation>
    <scope>NUCLEOTIDE SEQUENCE [LARGE SCALE GENOMIC DNA]</scope>
    <source>
        <strain evidence="2 3">FB035-09AN</strain>
    </source>
</reference>
<evidence type="ECO:0000313" key="2">
    <source>
        <dbReference type="EMBL" id="EFL45781.1"/>
    </source>
</evidence>
<proteinExistence type="predicted"/>
<protein>
    <submittedName>
        <fullName evidence="2">Uncharacterized protein</fullName>
    </submittedName>
</protein>
<feature type="signal peptide" evidence="1">
    <location>
        <begin position="1"/>
        <end position="17"/>
    </location>
</feature>